<evidence type="ECO:0000313" key="1">
    <source>
        <dbReference type="EMBL" id="CAG8510815.1"/>
    </source>
</evidence>
<proteinExistence type="predicted"/>
<evidence type="ECO:0000313" key="2">
    <source>
        <dbReference type="Proteomes" id="UP000789901"/>
    </source>
</evidence>
<gene>
    <name evidence="1" type="ORF">GMARGA_LOCUS2673</name>
</gene>
<protein>
    <submittedName>
        <fullName evidence="1">15830_t:CDS:1</fullName>
    </submittedName>
</protein>
<accession>A0ABM8W2W2</accession>
<feature type="non-terminal residue" evidence="1">
    <location>
        <position position="1"/>
    </location>
</feature>
<keyword evidence="2" id="KW-1185">Reference proteome</keyword>
<dbReference type="EMBL" id="CAJVQB010000864">
    <property type="protein sequence ID" value="CAG8510815.1"/>
    <property type="molecule type" value="Genomic_DNA"/>
</dbReference>
<dbReference type="Proteomes" id="UP000789901">
    <property type="component" value="Unassembled WGS sequence"/>
</dbReference>
<sequence>SEITQMARKYQNICYHQTINTKQYWHKDDKSICGWQLEYSHKSFEFNFLINLKWDELNATSNNERVAIQYYHEIGALNN</sequence>
<organism evidence="1 2">
    <name type="scientific">Gigaspora margarita</name>
    <dbReference type="NCBI Taxonomy" id="4874"/>
    <lineage>
        <taxon>Eukaryota</taxon>
        <taxon>Fungi</taxon>
        <taxon>Fungi incertae sedis</taxon>
        <taxon>Mucoromycota</taxon>
        <taxon>Glomeromycotina</taxon>
        <taxon>Glomeromycetes</taxon>
        <taxon>Diversisporales</taxon>
        <taxon>Gigasporaceae</taxon>
        <taxon>Gigaspora</taxon>
    </lineage>
</organism>
<comment type="caution">
    <text evidence="1">The sequence shown here is derived from an EMBL/GenBank/DDBJ whole genome shotgun (WGS) entry which is preliminary data.</text>
</comment>
<name>A0ABM8W2W2_GIGMA</name>
<reference evidence="1 2" key="1">
    <citation type="submission" date="2021-06" db="EMBL/GenBank/DDBJ databases">
        <authorList>
            <person name="Kallberg Y."/>
            <person name="Tangrot J."/>
            <person name="Rosling A."/>
        </authorList>
    </citation>
    <scope>NUCLEOTIDE SEQUENCE [LARGE SCALE GENOMIC DNA]</scope>
    <source>
        <strain evidence="1 2">120-4 pot B 10/14</strain>
    </source>
</reference>